<dbReference type="SMART" id="SM00448">
    <property type="entry name" value="REC"/>
    <property type="match status" value="1"/>
</dbReference>
<evidence type="ECO:0000256" key="3">
    <source>
        <dbReference type="ARBA" id="ARBA00023015"/>
    </source>
</evidence>
<feature type="transmembrane region" description="Helical" evidence="7">
    <location>
        <begin position="345"/>
        <end position="363"/>
    </location>
</feature>
<dbReference type="Gene3D" id="3.40.50.2300">
    <property type="match status" value="1"/>
</dbReference>
<dbReference type="CDD" id="cd00156">
    <property type="entry name" value="REC"/>
    <property type="match status" value="1"/>
</dbReference>
<keyword evidence="10" id="KW-1185">Reference proteome</keyword>
<dbReference type="PANTHER" id="PTHR48111:SF1">
    <property type="entry name" value="TWO-COMPONENT RESPONSE REGULATOR ORR33"/>
    <property type="match status" value="1"/>
</dbReference>
<evidence type="ECO:0000256" key="7">
    <source>
        <dbReference type="SAM" id="Phobius"/>
    </source>
</evidence>
<dbReference type="SUPFAM" id="SSF103481">
    <property type="entry name" value="Multidrug resistance efflux transporter EmrE"/>
    <property type="match status" value="2"/>
</dbReference>
<dbReference type="Pfam" id="PF00892">
    <property type="entry name" value="EamA"/>
    <property type="match status" value="1"/>
</dbReference>
<evidence type="ECO:0000256" key="6">
    <source>
        <dbReference type="PROSITE-ProRule" id="PRU00169"/>
    </source>
</evidence>
<feature type="transmembrane region" description="Helical" evidence="7">
    <location>
        <begin position="196"/>
        <end position="216"/>
    </location>
</feature>
<reference evidence="9 10" key="1">
    <citation type="submission" date="2022-10" db="EMBL/GenBank/DDBJ databases">
        <title>Defluviimonas sp. nov., isolated from ocean surface sediments.</title>
        <authorList>
            <person name="He W."/>
            <person name="Wang L."/>
            <person name="Zhang D.-F."/>
        </authorList>
    </citation>
    <scope>NUCLEOTIDE SEQUENCE [LARGE SCALE GENOMIC DNA]</scope>
    <source>
        <strain evidence="9 10">WL0024</strain>
    </source>
</reference>
<name>A0ABT2X3T3_9RHOB</name>
<feature type="modified residue" description="4-aspartylphosphate" evidence="6">
    <location>
        <position position="54"/>
    </location>
</feature>
<dbReference type="PANTHER" id="PTHR48111">
    <property type="entry name" value="REGULATOR OF RPOS"/>
    <property type="match status" value="1"/>
</dbReference>
<keyword evidence="2" id="KW-0902">Two-component regulatory system</keyword>
<evidence type="ECO:0000256" key="2">
    <source>
        <dbReference type="ARBA" id="ARBA00023012"/>
    </source>
</evidence>
<comment type="caution">
    <text evidence="9">The sequence shown here is derived from an EMBL/GenBank/DDBJ whole genome shotgun (WGS) entry which is preliminary data.</text>
</comment>
<feature type="transmembrane region" description="Helical" evidence="7">
    <location>
        <begin position="412"/>
        <end position="432"/>
    </location>
</feature>
<gene>
    <name evidence="9" type="ORF">OEZ60_11350</name>
</gene>
<feature type="transmembrane region" description="Helical" evidence="7">
    <location>
        <begin position="375"/>
        <end position="400"/>
    </location>
</feature>
<dbReference type="InterPro" id="IPR011006">
    <property type="entry name" value="CheY-like_superfamily"/>
</dbReference>
<feature type="domain" description="Response regulatory" evidence="8">
    <location>
        <begin position="5"/>
        <end position="121"/>
    </location>
</feature>
<evidence type="ECO:0000259" key="8">
    <source>
        <dbReference type="PROSITE" id="PS50110"/>
    </source>
</evidence>
<keyword evidence="4" id="KW-0238">DNA-binding</keyword>
<sequence length="497" mass="53761">MASARVLVVDDDSLARRKLVLAVNSLGHTVEDVDSGDAALDRLRNPGVDIVLLDIEMPGKSGYDVLSALGSFPEDRRPPVIVISSLDDPEEIARAIELGAVDFLPKAFNAVILRARINASLREARRQEDDRRTLQQIRRLTAAAEALDADERNPRDLAIDDLAEGEGAIAVLSRVLLNKSIMVYNRRLSHAYQIRTLNGILLLLFIGACFGLKPAIAKLSLAEVQNPISVAFYTMGLSTVFTTLYAVWSKARAPRVSWRSARFFALLAFLTFLPQVLLFWVAESVPGVMIAILVSLESFLVFFIAAGIGLERLSVRRFMGLLLGVAGVGVLLLPFFDIANSTVQIHWLFITMLIPACFASETIMMSMSKAIDADLLAVVAVTFGLSTSVLFVASALNSGFVPLHAVPGKFELSLIAFSLADSVAMIALAKLIDYAGPVFSGQKAYTVSIGGVLWSVLLLNEVVSLTSFTALVLILLGLYFVAKRADAAKLIARPAQA</sequence>
<feature type="transmembrane region" description="Helical" evidence="7">
    <location>
        <begin position="465"/>
        <end position="482"/>
    </location>
</feature>
<organism evidence="9 10">
    <name type="scientific">Albidovulum salinarum</name>
    <dbReference type="NCBI Taxonomy" id="2984153"/>
    <lineage>
        <taxon>Bacteria</taxon>
        <taxon>Pseudomonadati</taxon>
        <taxon>Pseudomonadota</taxon>
        <taxon>Alphaproteobacteria</taxon>
        <taxon>Rhodobacterales</taxon>
        <taxon>Paracoccaceae</taxon>
        <taxon>Albidovulum</taxon>
    </lineage>
</organism>
<protein>
    <submittedName>
        <fullName evidence="9">Response regulator</fullName>
    </submittedName>
</protein>
<keyword evidence="5" id="KW-0804">Transcription</keyword>
<keyword evidence="7" id="KW-0812">Transmembrane</keyword>
<accession>A0ABT2X3T3</accession>
<dbReference type="Proteomes" id="UP001209535">
    <property type="component" value="Unassembled WGS sequence"/>
</dbReference>
<dbReference type="EMBL" id="JAOVQO010000009">
    <property type="protein sequence ID" value="MCU9848607.1"/>
    <property type="molecule type" value="Genomic_DNA"/>
</dbReference>
<feature type="transmembrane region" description="Helical" evidence="7">
    <location>
        <begin position="228"/>
        <end position="248"/>
    </location>
</feature>
<evidence type="ECO:0000256" key="4">
    <source>
        <dbReference type="ARBA" id="ARBA00023125"/>
    </source>
</evidence>
<keyword evidence="1 6" id="KW-0597">Phosphoprotein</keyword>
<evidence type="ECO:0000313" key="10">
    <source>
        <dbReference type="Proteomes" id="UP001209535"/>
    </source>
</evidence>
<evidence type="ECO:0000256" key="1">
    <source>
        <dbReference type="ARBA" id="ARBA00022553"/>
    </source>
</evidence>
<dbReference type="InterPro" id="IPR000620">
    <property type="entry name" value="EamA_dom"/>
</dbReference>
<proteinExistence type="predicted"/>
<feature type="transmembrane region" description="Helical" evidence="7">
    <location>
        <begin position="288"/>
        <end position="308"/>
    </location>
</feature>
<dbReference type="InterPro" id="IPR001789">
    <property type="entry name" value="Sig_transdc_resp-reg_receiver"/>
</dbReference>
<feature type="transmembrane region" description="Helical" evidence="7">
    <location>
        <begin position="320"/>
        <end position="339"/>
    </location>
</feature>
<keyword evidence="7" id="KW-0472">Membrane</keyword>
<dbReference type="InterPro" id="IPR037185">
    <property type="entry name" value="EmrE-like"/>
</dbReference>
<dbReference type="PROSITE" id="PS50110">
    <property type="entry name" value="RESPONSE_REGULATORY"/>
    <property type="match status" value="1"/>
</dbReference>
<dbReference type="SUPFAM" id="SSF52172">
    <property type="entry name" value="CheY-like"/>
    <property type="match status" value="1"/>
</dbReference>
<feature type="transmembrane region" description="Helical" evidence="7">
    <location>
        <begin position="260"/>
        <end position="282"/>
    </location>
</feature>
<evidence type="ECO:0000256" key="5">
    <source>
        <dbReference type="ARBA" id="ARBA00023163"/>
    </source>
</evidence>
<evidence type="ECO:0000313" key="9">
    <source>
        <dbReference type="EMBL" id="MCU9848607.1"/>
    </source>
</evidence>
<keyword evidence="7" id="KW-1133">Transmembrane helix</keyword>
<dbReference type="InterPro" id="IPR039420">
    <property type="entry name" value="WalR-like"/>
</dbReference>
<keyword evidence="3" id="KW-0805">Transcription regulation</keyword>
<dbReference type="Pfam" id="PF00072">
    <property type="entry name" value="Response_reg"/>
    <property type="match status" value="1"/>
</dbReference>
<feature type="transmembrane region" description="Helical" evidence="7">
    <location>
        <begin position="444"/>
        <end position="459"/>
    </location>
</feature>